<protein>
    <submittedName>
        <fullName evidence="1">Uncharacterized protein</fullName>
    </submittedName>
</protein>
<gene>
    <name evidence="1" type="ORF">OMM_11049</name>
</gene>
<dbReference type="AlphaFoldDB" id="A0A1V1NZF2"/>
<name>A0A1V1NZF2_9BACT</name>
<organism evidence="1 2">
    <name type="scientific">Candidatus Magnetoglobus multicellularis str. Araruama</name>
    <dbReference type="NCBI Taxonomy" id="890399"/>
    <lineage>
        <taxon>Bacteria</taxon>
        <taxon>Pseudomonadati</taxon>
        <taxon>Thermodesulfobacteriota</taxon>
        <taxon>Desulfobacteria</taxon>
        <taxon>Desulfobacterales</taxon>
        <taxon>Desulfobacteraceae</taxon>
        <taxon>Candidatus Magnetoglobus</taxon>
    </lineage>
</organism>
<dbReference type="EMBL" id="ATBP01001149">
    <property type="protein sequence ID" value="ETR67940.1"/>
    <property type="molecule type" value="Genomic_DNA"/>
</dbReference>
<reference evidence="2" key="1">
    <citation type="submission" date="2012-11" db="EMBL/GenBank/DDBJ databases">
        <authorList>
            <person name="Lucero-Rivera Y.E."/>
            <person name="Tovar-Ramirez D."/>
        </authorList>
    </citation>
    <scope>NUCLEOTIDE SEQUENCE [LARGE SCALE GENOMIC DNA]</scope>
    <source>
        <strain evidence="2">Araruama</strain>
    </source>
</reference>
<dbReference type="Proteomes" id="UP000189670">
    <property type="component" value="Unassembled WGS sequence"/>
</dbReference>
<comment type="caution">
    <text evidence="1">The sequence shown here is derived from an EMBL/GenBank/DDBJ whole genome shotgun (WGS) entry which is preliminary data.</text>
</comment>
<evidence type="ECO:0000313" key="1">
    <source>
        <dbReference type="EMBL" id="ETR67940.1"/>
    </source>
</evidence>
<sequence length="146" mass="14927">MGILSLKGAVLKHITCTDSTNLNNVTANTLTIETLVENALEITGNTIMSGNLDVSGSVSLIDNSLNISNTTLISTATTSKTISLPNSSGIIIVTEDGNINIPDDSITSAKIIDGSITGNDLQAGTISYTQIASGGIIANIAYALSN</sequence>
<evidence type="ECO:0000313" key="2">
    <source>
        <dbReference type="Proteomes" id="UP000189670"/>
    </source>
</evidence>
<accession>A0A1V1NZF2</accession>
<proteinExistence type="predicted"/>